<evidence type="ECO:0000313" key="3">
    <source>
        <dbReference type="EMBL" id="MFC4110121.1"/>
    </source>
</evidence>
<sequence length="161" mass="16936">MPSRGKIASLLTAGVAAVVAVLVAATPAAASTAGAPQGVLRNAGTGLCLDWSGSLNPGNATFVVTAPCTGSKTQRWTYSEADHQIRNTGTDYCAVTGNTNAVFVATCADLWGQHWGYTGDGRFHQLDWTVGCMQDDTSFSYVSWTGICRNTDIEVWRQAAA</sequence>
<protein>
    <submittedName>
        <fullName evidence="3">Ricin-type beta-trefoil lectin domain protein</fullName>
    </submittedName>
</protein>
<proteinExistence type="predicted"/>
<reference evidence="4" key="1">
    <citation type="journal article" date="2019" name="Int. J. Syst. Evol. Microbiol.">
        <title>The Global Catalogue of Microorganisms (GCM) 10K type strain sequencing project: providing services to taxonomists for standard genome sequencing and annotation.</title>
        <authorList>
            <consortium name="The Broad Institute Genomics Platform"/>
            <consortium name="The Broad Institute Genome Sequencing Center for Infectious Disease"/>
            <person name="Wu L."/>
            <person name="Ma J."/>
        </authorList>
    </citation>
    <scope>NUCLEOTIDE SEQUENCE [LARGE SCALE GENOMIC DNA]</scope>
    <source>
        <strain evidence="4">2902at01</strain>
    </source>
</reference>
<keyword evidence="1" id="KW-0732">Signal</keyword>
<dbReference type="InterPro" id="IPR035992">
    <property type="entry name" value="Ricin_B-like_lectins"/>
</dbReference>
<feature type="domain" description="Ricin B lectin" evidence="2">
    <location>
        <begin position="37"/>
        <end position="159"/>
    </location>
</feature>
<feature type="chain" id="PRO_5045416745" evidence="1">
    <location>
        <begin position="31"/>
        <end position="161"/>
    </location>
</feature>
<dbReference type="SUPFAM" id="SSF50370">
    <property type="entry name" value="Ricin B-like lectins"/>
    <property type="match status" value="1"/>
</dbReference>
<dbReference type="SMART" id="SM00458">
    <property type="entry name" value="RICIN"/>
    <property type="match status" value="1"/>
</dbReference>
<dbReference type="Gene3D" id="2.80.10.50">
    <property type="match status" value="1"/>
</dbReference>
<feature type="signal peptide" evidence="1">
    <location>
        <begin position="1"/>
        <end position="30"/>
    </location>
</feature>
<keyword evidence="4" id="KW-1185">Reference proteome</keyword>
<accession>A0ABV8KVG4</accession>
<dbReference type="Pfam" id="PF00652">
    <property type="entry name" value="Ricin_B_lectin"/>
    <property type="match status" value="1"/>
</dbReference>
<evidence type="ECO:0000259" key="2">
    <source>
        <dbReference type="SMART" id="SM00458"/>
    </source>
</evidence>
<dbReference type="PROSITE" id="PS50231">
    <property type="entry name" value="RICIN_B_LECTIN"/>
    <property type="match status" value="1"/>
</dbReference>
<evidence type="ECO:0000313" key="4">
    <source>
        <dbReference type="Proteomes" id="UP001595868"/>
    </source>
</evidence>
<dbReference type="EMBL" id="JBHSBN010000034">
    <property type="protein sequence ID" value="MFC4110121.1"/>
    <property type="molecule type" value="Genomic_DNA"/>
</dbReference>
<comment type="caution">
    <text evidence="3">The sequence shown here is derived from an EMBL/GenBank/DDBJ whole genome shotgun (WGS) entry which is preliminary data.</text>
</comment>
<evidence type="ECO:0000256" key="1">
    <source>
        <dbReference type="SAM" id="SignalP"/>
    </source>
</evidence>
<dbReference type="InterPro" id="IPR000772">
    <property type="entry name" value="Ricin_B_lectin"/>
</dbReference>
<name>A0ABV8KVG4_9ACTN</name>
<dbReference type="Proteomes" id="UP001595868">
    <property type="component" value="Unassembled WGS sequence"/>
</dbReference>
<organism evidence="3 4">
    <name type="scientific">Micromonospora zhanjiangensis</name>
    <dbReference type="NCBI Taxonomy" id="1522057"/>
    <lineage>
        <taxon>Bacteria</taxon>
        <taxon>Bacillati</taxon>
        <taxon>Actinomycetota</taxon>
        <taxon>Actinomycetes</taxon>
        <taxon>Micromonosporales</taxon>
        <taxon>Micromonosporaceae</taxon>
        <taxon>Micromonospora</taxon>
    </lineage>
</organism>
<dbReference type="RefSeq" id="WP_377552276.1">
    <property type="nucleotide sequence ID" value="NZ_JBHSBN010000034.1"/>
</dbReference>
<gene>
    <name evidence="3" type="ORF">ACFOX0_29895</name>
</gene>